<dbReference type="Pfam" id="PF07196">
    <property type="entry name" value="Flagellin_IN"/>
    <property type="match status" value="1"/>
</dbReference>
<organism evidence="7 8">
    <name type="scientific">Chthonomonas calidirosea (strain DSM 23976 / ICMP 18418 / T49)</name>
    <dbReference type="NCBI Taxonomy" id="1303518"/>
    <lineage>
        <taxon>Bacteria</taxon>
        <taxon>Bacillati</taxon>
        <taxon>Armatimonadota</taxon>
        <taxon>Chthonomonadia</taxon>
        <taxon>Chthonomonadales</taxon>
        <taxon>Chthonomonadaceae</taxon>
        <taxon>Chthonomonas</taxon>
    </lineage>
</organism>
<evidence type="ECO:0000256" key="5">
    <source>
        <dbReference type="SAM" id="Coils"/>
    </source>
</evidence>
<dbReference type="InterPro" id="IPR001492">
    <property type="entry name" value="Flagellin"/>
</dbReference>
<comment type="similarity">
    <text evidence="2">Belongs to the bacterial flagellin family.</text>
</comment>
<dbReference type="HOGENOM" id="CLU_989366_0_0_0"/>
<proteinExistence type="inferred from homology"/>
<dbReference type="STRING" id="454171.CP488_02241"/>
<protein>
    <submittedName>
        <fullName evidence="7">Flagellin and related hook-associated proteins</fullName>
    </submittedName>
</protein>
<keyword evidence="7" id="KW-0969">Cilium</keyword>
<keyword evidence="4" id="KW-0975">Bacterial flagellum</keyword>
<evidence type="ECO:0000256" key="2">
    <source>
        <dbReference type="ARBA" id="ARBA00005709"/>
    </source>
</evidence>
<keyword evidence="8" id="KW-1185">Reference proteome</keyword>
<evidence type="ECO:0000313" key="8">
    <source>
        <dbReference type="Proteomes" id="UP000014227"/>
    </source>
</evidence>
<dbReference type="GO" id="GO:0009288">
    <property type="term" value="C:bacterial-type flagellum"/>
    <property type="evidence" value="ECO:0007669"/>
    <property type="project" value="UniProtKB-SubCell"/>
</dbReference>
<evidence type="ECO:0000313" key="7">
    <source>
        <dbReference type="EMBL" id="CCW35660.1"/>
    </source>
</evidence>
<dbReference type="PATRIC" id="fig|1303518.3.peg.1908"/>
<evidence type="ECO:0000256" key="1">
    <source>
        <dbReference type="ARBA" id="ARBA00004365"/>
    </source>
</evidence>
<evidence type="ECO:0000256" key="3">
    <source>
        <dbReference type="ARBA" id="ARBA00022525"/>
    </source>
</evidence>
<evidence type="ECO:0000259" key="6">
    <source>
        <dbReference type="Pfam" id="PF00700"/>
    </source>
</evidence>
<dbReference type="InterPro" id="IPR010810">
    <property type="entry name" value="Flagellin_hook_IN_motif"/>
</dbReference>
<dbReference type="OrthoDB" id="9796789at2"/>
<evidence type="ECO:0000256" key="4">
    <source>
        <dbReference type="ARBA" id="ARBA00023143"/>
    </source>
</evidence>
<sequence>MVINGQTFTFSASETVQQAINQINAASNLTGVNANFNTASNNIVLTQTTYGHNYSISEQDSLGAAGVFGTSAAVQGTDAVVAVTAQVLQNNVTTAVTVNFTGGTASTDSGLLVKDLYGNSMLLTENGNASATTPTAVAQVSANMLQFQVGGNAGQVVQASLGNIRVVNLGNTVVAGYNLSNIDVTTSQGAENAIQIVDEAISQVSQLRANLGALQSQTLQATANYLGIGVQNLSASESQIRDTNVAQEVVNLTKNQIIEQSATAMLAQANAAPQLLLKLLG</sequence>
<feature type="coiled-coil region" evidence="5">
    <location>
        <begin position="190"/>
        <end position="217"/>
    </location>
</feature>
<dbReference type="InterPro" id="IPR042187">
    <property type="entry name" value="Flagellin_C_sub2"/>
</dbReference>
<keyword evidence="7" id="KW-0282">Flagellum</keyword>
<dbReference type="Pfam" id="PF00700">
    <property type="entry name" value="Flagellin_C"/>
    <property type="match status" value="1"/>
</dbReference>
<dbReference type="eggNOG" id="COG1344">
    <property type="taxonomic scope" value="Bacteria"/>
</dbReference>
<dbReference type="Proteomes" id="UP000014227">
    <property type="component" value="Chromosome I"/>
</dbReference>
<keyword evidence="5" id="KW-0175">Coiled coil</keyword>
<keyword evidence="3" id="KW-0964">Secreted</keyword>
<accession>S0EV72</accession>
<dbReference type="Gene3D" id="1.20.1330.10">
    <property type="entry name" value="f41 fragment of flagellin, N-terminal domain"/>
    <property type="match status" value="1"/>
</dbReference>
<dbReference type="Gene3D" id="6.10.10.10">
    <property type="entry name" value="Flagellar export chaperone, C-terminal domain"/>
    <property type="match status" value="1"/>
</dbReference>
<dbReference type="SUPFAM" id="SSF64518">
    <property type="entry name" value="Phase 1 flagellin"/>
    <property type="match status" value="1"/>
</dbReference>
<dbReference type="AlphaFoldDB" id="S0EV72"/>
<dbReference type="GO" id="GO:0005198">
    <property type="term" value="F:structural molecule activity"/>
    <property type="evidence" value="ECO:0007669"/>
    <property type="project" value="InterPro"/>
</dbReference>
<reference evidence="8" key="1">
    <citation type="submission" date="2013-03" db="EMBL/GenBank/DDBJ databases">
        <title>Genome sequence of Chthonomonas calidirosea, the first sequenced genome from the Armatimonadetes phylum (formally candidate division OP10).</title>
        <authorList>
            <person name="Lee K.C.Y."/>
            <person name="Morgan X.C."/>
            <person name="Dunfield P.F."/>
            <person name="Tamas I."/>
            <person name="Houghton K.M."/>
            <person name="Vyssotski M."/>
            <person name="Ryan J.L.J."/>
            <person name="Lagutin K."/>
            <person name="McDonald I.R."/>
            <person name="Stott M.B."/>
        </authorList>
    </citation>
    <scope>NUCLEOTIDE SEQUENCE [LARGE SCALE GENOMIC DNA]</scope>
    <source>
        <strain evidence="8">DSM 23976 / ICMP 18418 / T49</strain>
    </source>
</reference>
<name>S0EV72_CHTCT</name>
<keyword evidence="7" id="KW-0966">Cell projection</keyword>
<dbReference type="EMBL" id="HF951689">
    <property type="protein sequence ID" value="CCW35660.1"/>
    <property type="molecule type" value="Genomic_DNA"/>
</dbReference>
<dbReference type="InterPro" id="IPR046358">
    <property type="entry name" value="Flagellin_C"/>
</dbReference>
<dbReference type="PANTHER" id="PTHR42792:SF2">
    <property type="entry name" value="FLAGELLIN"/>
    <property type="match status" value="1"/>
</dbReference>
<dbReference type="KEGG" id="ccz:CCALI_01849"/>
<dbReference type="InParanoid" id="S0EV72"/>
<dbReference type="PANTHER" id="PTHR42792">
    <property type="entry name" value="FLAGELLIN"/>
    <property type="match status" value="1"/>
</dbReference>
<gene>
    <name evidence="7" type="ORF">CCALI_01849</name>
</gene>
<feature type="domain" description="Flagellin C-terminal" evidence="6">
    <location>
        <begin position="194"/>
        <end position="280"/>
    </location>
</feature>
<comment type="subcellular location">
    <subcellularLocation>
        <location evidence="1">Bacterial flagellum</location>
    </subcellularLocation>
</comment>